<sequence length="988" mass="104020">MGLRQASQIFASSLLRFCIHKDTGSDIIHSRDVTYVLNTGHLSLDTLALTHLSDNSSDLRAGVERRATGQNLPVVEHGLREGLAGGGGTEISVEAEGLQDGEVGLDVEEGSTRALLLVEDVTTSAGKDTVDTTHGVLGHLNLDQVDGLEQSGLGQKGSGVQDTTSSGDDLATTTVDSISVQGHIKDVEAGRAHGLLSNGSFTSSPLETGHNGILDFVEVLDGLGLVNQQVGTSAIRTEGPDLTGVSDIPAEVVSEDTGTGLEIVTGGNLASLDRKREFLLNRLSNHVQTVVLVGGLGKSSNARLALDSLTVLDDGVGDDQRDTGVVFLKILQANLEMQLTGTSNDVLTGLRGVGKDARVGLGETLETFDQLREILGVLNLDGALHDGGDGELHDLEVVGSLRGGKSTRLEQELVDTDETDNVSGWHVVNGVDLATHHQDGTLNSLDEEIILLARGVVGTLDADLETGADGTGEDTTEGVESTLIGSGHHLGDVKHERTLGVAVTDTNGGLVVKRTLVQSLSTILLGSDGRRKVENHHLQKSVGSGEESAHDNLEQLLALLLAVVSRDLELELVQKSGDLVVLEVHDGGEDLEDGVQDELVESTLKLLALVGTRLGPLLGVRVEVVVALQVVPSKYTIIEMRLACTAIVGGEHLHSSREKTYPETLHHLALVNTELLGVADSELADSEGPAVETGTEGNGTLVGVDLDITESLVKVGGDDDVNGLDGTGEGLVKILLGDLKLEKSTVDLVDDDNGLDTLTKGLTEHSLGLNAHTFDSVDDDEGTVSDTESSSNLRGEINVTGGVNQVDQEVLTIGLLANDILDILGVIKMTVQRDSSGLDGDTTLLLIGTSIGGTSLTSLGGGDNTGLGQQGVGQSRLAVVDVGNDGHVSDIGGLVHEGPDLVDREAIMVKQYVSKLCFFLSEGIVLSPEGQGAVFFALWRQHRCVEDDEATMKEWRGQEELIRARMDIRDNLLHHLGGIFAFTWLECL</sequence>
<proteinExistence type="predicted"/>
<reference evidence="1" key="1">
    <citation type="submission" date="2020-04" db="EMBL/GenBank/DDBJ databases">
        <authorList>
            <person name="Broberg M."/>
        </authorList>
    </citation>
    <scope>NUCLEOTIDE SEQUENCE</scope>
</reference>
<dbReference type="Proteomes" id="UP000836387">
    <property type="component" value="Unassembled WGS sequence"/>
</dbReference>
<organism evidence="1 2">
    <name type="scientific">Clonostachys rosea f. rosea IK726</name>
    <dbReference type="NCBI Taxonomy" id="1349383"/>
    <lineage>
        <taxon>Eukaryota</taxon>
        <taxon>Fungi</taxon>
        <taxon>Dikarya</taxon>
        <taxon>Ascomycota</taxon>
        <taxon>Pezizomycotina</taxon>
        <taxon>Sordariomycetes</taxon>
        <taxon>Hypocreomycetidae</taxon>
        <taxon>Hypocreales</taxon>
        <taxon>Bionectriaceae</taxon>
        <taxon>Clonostachys</taxon>
    </lineage>
</organism>
<evidence type="ECO:0000313" key="1">
    <source>
        <dbReference type="EMBL" id="CAG9939041.1"/>
    </source>
</evidence>
<protein>
    <submittedName>
        <fullName evidence="1">Uncharacterized protein</fullName>
    </submittedName>
</protein>
<dbReference type="EMBL" id="CADEHS020000003">
    <property type="protein sequence ID" value="CAG9939041.1"/>
    <property type="molecule type" value="Genomic_DNA"/>
</dbReference>
<name>A0ACA9TDR3_BIOOC</name>
<evidence type="ECO:0000313" key="2">
    <source>
        <dbReference type="Proteomes" id="UP000836387"/>
    </source>
</evidence>
<accession>A0ACA9TDR3</accession>
<gene>
    <name evidence="1" type="ORF">CRV2_00007476</name>
</gene>
<reference evidence="1" key="2">
    <citation type="submission" date="2021-10" db="EMBL/GenBank/DDBJ databases">
        <authorList>
            <person name="Piombo E."/>
        </authorList>
    </citation>
    <scope>NUCLEOTIDE SEQUENCE</scope>
</reference>
<keyword evidence="2" id="KW-1185">Reference proteome</keyword>
<comment type="caution">
    <text evidence="1">The sequence shown here is derived from an EMBL/GenBank/DDBJ whole genome shotgun (WGS) entry which is preliminary data.</text>
</comment>